<evidence type="ECO:0000313" key="3">
    <source>
        <dbReference type="Proteomes" id="UP000053424"/>
    </source>
</evidence>
<accession>A0A0C2Y6M5</accession>
<dbReference type="HOGENOM" id="CLU_2910293_0_0_1"/>
<organism evidence="2 3">
    <name type="scientific">Hebeloma cylindrosporum</name>
    <dbReference type="NCBI Taxonomy" id="76867"/>
    <lineage>
        <taxon>Eukaryota</taxon>
        <taxon>Fungi</taxon>
        <taxon>Dikarya</taxon>
        <taxon>Basidiomycota</taxon>
        <taxon>Agaricomycotina</taxon>
        <taxon>Agaricomycetes</taxon>
        <taxon>Agaricomycetidae</taxon>
        <taxon>Agaricales</taxon>
        <taxon>Agaricineae</taxon>
        <taxon>Hymenogastraceae</taxon>
        <taxon>Hebeloma</taxon>
    </lineage>
</organism>
<evidence type="ECO:0000313" key="2">
    <source>
        <dbReference type="EMBL" id="KIM45503.1"/>
    </source>
</evidence>
<feature type="region of interest" description="Disordered" evidence="1">
    <location>
        <begin position="1"/>
        <end position="20"/>
    </location>
</feature>
<dbReference type="EMBL" id="KN831772">
    <property type="protein sequence ID" value="KIM45503.1"/>
    <property type="molecule type" value="Genomic_DNA"/>
</dbReference>
<evidence type="ECO:0000256" key="1">
    <source>
        <dbReference type="SAM" id="MobiDB-lite"/>
    </source>
</evidence>
<proteinExistence type="predicted"/>
<protein>
    <submittedName>
        <fullName evidence="2">Uncharacterized protein</fullName>
    </submittedName>
</protein>
<name>A0A0C2Y6M5_HEBCY</name>
<dbReference type="Proteomes" id="UP000053424">
    <property type="component" value="Unassembled WGS sequence"/>
</dbReference>
<dbReference type="AlphaFoldDB" id="A0A0C2Y6M5"/>
<sequence length="62" mass="6714">MSSAHTELSRHLPSAHTQPPHMVLEISEVVGLSSAFLTGNPHRFAALYSHAFNPAAKKKPPI</sequence>
<keyword evidence="3" id="KW-1185">Reference proteome</keyword>
<reference evidence="3" key="2">
    <citation type="submission" date="2015-01" db="EMBL/GenBank/DDBJ databases">
        <title>Evolutionary Origins and Diversification of the Mycorrhizal Mutualists.</title>
        <authorList>
            <consortium name="DOE Joint Genome Institute"/>
            <consortium name="Mycorrhizal Genomics Consortium"/>
            <person name="Kohler A."/>
            <person name="Kuo A."/>
            <person name="Nagy L.G."/>
            <person name="Floudas D."/>
            <person name="Copeland A."/>
            <person name="Barry K.W."/>
            <person name="Cichocki N."/>
            <person name="Veneault-Fourrey C."/>
            <person name="LaButti K."/>
            <person name="Lindquist E.A."/>
            <person name="Lipzen A."/>
            <person name="Lundell T."/>
            <person name="Morin E."/>
            <person name="Murat C."/>
            <person name="Riley R."/>
            <person name="Ohm R."/>
            <person name="Sun H."/>
            <person name="Tunlid A."/>
            <person name="Henrissat B."/>
            <person name="Grigoriev I.V."/>
            <person name="Hibbett D.S."/>
            <person name="Martin F."/>
        </authorList>
    </citation>
    <scope>NUCLEOTIDE SEQUENCE [LARGE SCALE GENOMIC DNA]</scope>
    <source>
        <strain evidence="3">h7</strain>
    </source>
</reference>
<gene>
    <name evidence="2" type="ORF">M413DRAFT_442166</name>
</gene>
<reference evidence="2 3" key="1">
    <citation type="submission" date="2014-04" db="EMBL/GenBank/DDBJ databases">
        <authorList>
            <consortium name="DOE Joint Genome Institute"/>
            <person name="Kuo A."/>
            <person name="Gay G."/>
            <person name="Dore J."/>
            <person name="Kohler A."/>
            <person name="Nagy L.G."/>
            <person name="Floudas D."/>
            <person name="Copeland A."/>
            <person name="Barry K.W."/>
            <person name="Cichocki N."/>
            <person name="Veneault-Fourrey C."/>
            <person name="LaButti K."/>
            <person name="Lindquist E.A."/>
            <person name="Lipzen A."/>
            <person name="Lundell T."/>
            <person name="Morin E."/>
            <person name="Murat C."/>
            <person name="Sun H."/>
            <person name="Tunlid A."/>
            <person name="Henrissat B."/>
            <person name="Grigoriev I.V."/>
            <person name="Hibbett D.S."/>
            <person name="Martin F."/>
            <person name="Nordberg H.P."/>
            <person name="Cantor M.N."/>
            <person name="Hua S.X."/>
        </authorList>
    </citation>
    <scope>NUCLEOTIDE SEQUENCE [LARGE SCALE GENOMIC DNA]</scope>
    <source>
        <strain evidence="3">h7</strain>
    </source>
</reference>
<feature type="non-terminal residue" evidence="2">
    <location>
        <position position="62"/>
    </location>
</feature>